<evidence type="ECO:0000313" key="3">
    <source>
        <dbReference type="EMBL" id="MDW6093052.1"/>
    </source>
</evidence>
<feature type="region of interest" description="Disordered" evidence="1">
    <location>
        <begin position="37"/>
        <end position="64"/>
    </location>
</feature>
<reference evidence="3 4" key="1">
    <citation type="submission" date="2023-11" db="EMBL/GenBank/DDBJ databases">
        <title>Plant-associative lifestyle of Vibrio porteresiae and its evolutionary dynamics.</title>
        <authorList>
            <person name="Rameshkumar N."/>
            <person name="Kirti K."/>
        </authorList>
    </citation>
    <scope>NUCLEOTIDE SEQUENCE [LARGE SCALE GENOMIC DNA]</scope>
    <source>
        <strain evidence="3 4">MSSRF7</strain>
    </source>
</reference>
<keyword evidence="2" id="KW-1133">Transmembrane helix</keyword>
<evidence type="ECO:0000256" key="1">
    <source>
        <dbReference type="SAM" id="MobiDB-lite"/>
    </source>
</evidence>
<dbReference type="EMBL" id="JAWRCP010000001">
    <property type="protein sequence ID" value="MDW6093052.1"/>
    <property type="molecule type" value="Genomic_DNA"/>
</dbReference>
<keyword evidence="4" id="KW-1185">Reference proteome</keyword>
<keyword evidence="2" id="KW-0812">Transmembrane</keyword>
<feature type="transmembrane region" description="Helical" evidence="2">
    <location>
        <begin position="7"/>
        <end position="30"/>
    </location>
</feature>
<dbReference type="Proteomes" id="UP001279860">
    <property type="component" value="Unassembled WGS sequence"/>
</dbReference>
<sequence>MQWLKKIILIAAIIAASLYMASVGFLTYLFSSADDDESQEQEQISEQVSVSAPPATSHDRLWLG</sequence>
<organism evidence="3 4">
    <name type="scientific">Vibrio rhizosphaerae</name>
    <dbReference type="NCBI Taxonomy" id="398736"/>
    <lineage>
        <taxon>Bacteria</taxon>
        <taxon>Pseudomonadati</taxon>
        <taxon>Pseudomonadota</taxon>
        <taxon>Gammaproteobacteria</taxon>
        <taxon>Vibrionales</taxon>
        <taxon>Vibrionaceae</taxon>
        <taxon>Vibrio</taxon>
    </lineage>
</organism>
<comment type="caution">
    <text evidence="3">The sequence shown here is derived from an EMBL/GenBank/DDBJ whole genome shotgun (WGS) entry which is preliminary data.</text>
</comment>
<keyword evidence="2" id="KW-0472">Membrane</keyword>
<evidence type="ECO:0000313" key="4">
    <source>
        <dbReference type="Proteomes" id="UP001279860"/>
    </source>
</evidence>
<feature type="compositionally biased region" description="Low complexity" evidence="1">
    <location>
        <begin position="41"/>
        <end position="52"/>
    </location>
</feature>
<accession>A0ABU4IUH6</accession>
<dbReference type="RefSeq" id="WP_318584936.1">
    <property type="nucleotide sequence ID" value="NZ_JAWRCP010000001.1"/>
</dbReference>
<protein>
    <submittedName>
        <fullName evidence="3">Uncharacterized protein</fullName>
    </submittedName>
</protein>
<gene>
    <name evidence="3" type="ORF">SBX64_10865</name>
</gene>
<name>A0ABU4IUH6_9VIBR</name>
<proteinExistence type="predicted"/>
<evidence type="ECO:0000256" key="2">
    <source>
        <dbReference type="SAM" id="Phobius"/>
    </source>
</evidence>